<dbReference type="Pfam" id="PF03544">
    <property type="entry name" value="TonB_C"/>
    <property type="match status" value="1"/>
</dbReference>
<protein>
    <submittedName>
        <fullName evidence="2">Antitoxin component YwqK of the YwqJK toxin-antitoxin module</fullName>
    </submittedName>
</protein>
<dbReference type="SUPFAM" id="SSF74653">
    <property type="entry name" value="TolA/TonB C-terminal domain"/>
    <property type="match status" value="1"/>
</dbReference>
<dbReference type="Pfam" id="PF07661">
    <property type="entry name" value="MORN_2"/>
    <property type="match status" value="2"/>
</dbReference>
<dbReference type="InterPro" id="IPR011652">
    <property type="entry name" value="MORN_2"/>
</dbReference>
<evidence type="ECO:0000313" key="3">
    <source>
        <dbReference type="Proteomes" id="UP000199031"/>
    </source>
</evidence>
<dbReference type="Gene3D" id="3.30.1150.10">
    <property type="match status" value="1"/>
</dbReference>
<dbReference type="STRING" id="1465490.SAMN05444277_101628"/>
<feature type="domain" description="TonB C-terminal" evidence="1">
    <location>
        <begin position="249"/>
        <end position="311"/>
    </location>
</feature>
<dbReference type="Gene3D" id="3.90.930.1">
    <property type="match status" value="1"/>
</dbReference>
<proteinExistence type="predicted"/>
<dbReference type="InterPro" id="IPR037682">
    <property type="entry name" value="TonB_C"/>
</dbReference>
<name>A0A1I5S916_9BACT</name>
<dbReference type="RefSeq" id="WP_090654372.1">
    <property type="nucleotide sequence ID" value="NZ_FOXQ01000001.1"/>
</dbReference>
<dbReference type="EMBL" id="FOXQ01000001">
    <property type="protein sequence ID" value="SFP66766.1"/>
    <property type="molecule type" value="Genomic_DNA"/>
</dbReference>
<gene>
    <name evidence="2" type="ORF">SAMN05444277_101628</name>
</gene>
<dbReference type="OrthoDB" id="1524045at2"/>
<keyword evidence="3" id="KW-1185">Reference proteome</keyword>
<organism evidence="2 3">
    <name type="scientific">Parafilimonas terrae</name>
    <dbReference type="NCBI Taxonomy" id="1465490"/>
    <lineage>
        <taxon>Bacteria</taxon>
        <taxon>Pseudomonadati</taxon>
        <taxon>Bacteroidota</taxon>
        <taxon>Chitinophagia</taxon>
        <taxon>Chitinophagales</taxon>
        <taxon>Chitinophagaceae</taxon>
        <taxon>Parafilimonas</taxon>
    </lineage>
</organism>
<dbReference type="SUPFAM" id="SSF82185">
    <property type="entry name" value="Histone H3 K4-specific methyltransferase SET7/9 N-terminal domain"/>
    <property type="match status" value="1"/>
</dbReference>
<dbReference type="AlphaFoldDB" id="A0A1I5S916"/>
<sequence>MRSFLLLFYFFIPLLICAQHYERYYDFRWNPCLPAEARFYSELNKKDDLWERKDYFIHERSLQMIGSYTDTSCKIPVGHFEYYYPNKSLESIGVYKNGKKDSVWLTYYPNQMMKDSNTYLDGSAIGINMSWHSNGYLMDSSAFNTDGSGVEISWFDNGNPSAAGRYSAGYKQNGKWQYFHKNGKLSAIELYDKGTLVDKKYFDEDGNPVLDTTNMDKPAEFSGGKKAWQKFLLKNVYFPSQYKFENADKAVVVIEGTIDEEGNMTAVEVNTPLYPAFDKIAVDAVKKSPKWIPATQHNRHVKYSFQQAVYFSQE</sequence>
<evidence type="ECO:0000313" key="2">
    <source>
        <dbReference type="EMBL" id="SFP66766.1"/>
    </source>
</evidence>
<dbReference type="GO" id="GO:0055085">
    <property type="term" value="P:transmembrane transport"/>
    <property type="evidence" value="ECO:0007669"/>
    <property type="project" value="InterPro"/>
</dbReference>
<reference evidence="2 3" key="1">
    <citation type="submission" date="2016-10" db="EMBL/GenBank/DDBJ databases">
        <authorList>
            <person name="de Groot N.N."/>
        </authorList>
    </citation>
    <scope>NUCLEOTIDE SEQUENCE [LARGE SCALE GENOMIC DNA]</scope>
    <source>
        <strain evidence="2 3">DSM 28286</strain>
    </source>
</reference>
<evidence type="ECO:0000259" key="1">
    <source>
        <dbReference type="Pfam" id="PF03544"/>
    </source>
</evidence>
<accession>A0A1I5S916</accession>
<dbReference type="Proteomes" id="UP000199031">
    <property type="component" value="Unassembled WGS sequence"/>
</dbReference>